<organism evidence="2 3">
    <name type="scientific">Stephania cephalantha</name>
    <dbReference type="NCBI Taxonomy" id="152367"/>
    <lineage>
        <taxon>Eukaryota</taxon>
        <taxon>Viridiplantae</taxon>
        <taxon>Streptophyta</taxon>
        <taxon>Embryophyta</taxon>
        <taxon>Tracheophyta</taxon>
        <taxon>Spermatophyta</taxon>
        <taxon>Magnoliopsida</taxon>
        <taxon>Ranunculales</taxon>
        <taxon>Menispermaceae</taxon>
        <taxon>Menispermoideae</taxon>
        <taxon>Cissampelideae</taxon>
        <taxon>Stephania</taxon>
    </lineage>
</organism>
<comment type="caution">
    <text evidence="2">The sequence shown here is derived from an EMBL/GenBank/DDBJ whole genome shotgun (WGS) entry which is preliminary data.</text>
</comment>
<dbReference type="InterPro" id="IPR003676">
    <property type="entry name" value="SAUR_fam"/>
</dbReference>
<dbReference type="GO" id="GO:0009733">
    <property type="term" value="P:response to auxin"/>
    <property type="evidence" value="ECO:0007669"/>
    <property type="project" value="InterPro"/>
</dbReference>
<dbReference type="Proteomes" id="UP001419268">
    <property type="component" value="Unassembled WGS sequence"/>
</dbReference>
<dbReference type="Pfam" id="PF02519">
    <property type="entry name" value="Auxin_inducible"/>
    <property type="match status" value="1"/>
</dbReference>
<name>A0AAP0NN97_9MAGN</name>
<dbReference type="PANTHER" id="PTHR31374">
    <property type="entry name" value="AUXIN-INDUCED PROTEIN-LIKE-RELATED"/>
    <property type="match status" value="1"/>
</dbReference>
<evidence type="ECO:0000256" key="1">
    <source>
        <dbReference type="ARBA" id="ARBA00006974"/>
    </source>
</evidence>
<sequence length="74" mass="8603">MMMRRRAPKGHFAVYVGSEETRFVVPTSCLKNPVFQELLDKAAEEYGFDNHDRIVLPCEVSNFEKLMAFMRKCS</sequence>
<evidence type="ECO:0000313" key="2">
    <source>
        <dbReference type="EMBL" id="KAK9111880.1"/>
    </source>
</evidence>
<dbReference type="AlphaFoldDB" id="A0AAP0NN97"/>
<gene>
    <name evidence="2" type="ORF">Scep_019399</name>
</gene>
<dbReference type="EMBL" id="JBBNAG010000008">
    <property type="protein sequence ID" value="KAK9111880.1"/>
    <property type="molecule type" value="Genomic_DNA"/>
</dbReference>
<protein>
    <recommendedName>
        <fullName evidence="4">Small auxin up regulated protein</fullName>
    </recommendedName>
</protein>
<comment type="similarity">
    <text evidence="1">Belongs to the ARG7 family.</text>
</comment>
<evidence type="ECO:0008006" key="4">
    <source>
        <dbReference type="Google" id="ProtNLM"/>
    </source>
</evidence>
<evidence type="ECO:0000313" key="3">
    <source>
        <dbReference type="Proteomes" id="UP001419268"/>
    </source>
</evidence>
<proteinExistence type="inferred from homology"/>
<accession>A0AAP0NN97</accession>
<dbReference type="PANTHER" id="PTHR31374:SF423">
    <property type="entry name" value="SAUR-LIKE AUXIN-RESPONSIVE PROTEIN FAMILY"/>
    <property type="match status" value="1"/>
</dbReference>
<reference evidence="2 3" key="1">
    <citation type="submission" date="2024-01" db="EMBL/GenBank/DDBJ databases">
        <title>Genome assemblies of Stephania.</title>
        <authorList>
            <person name="Yang L."/>
        </authorList>
    </citation>
    <scope>NUCLEOTIDE SEQUENCE [LARGE SCALE GENOMIC DNA]</scope>
    <source>
        <strain evidence="2">JXDWG</strain>
        <tissue evidence="2">Leaf</tissue>
    </source>
</reference>
<keyword evidence="3" id="KW-1185">Reference proteome</keyword>